<feature type="region of interest" description="Disordered" evidence="1">
    <location>
        <begin position="35"/>
        <end position="75"/>
    </location>
</feature>
<gene>
    <name evidence="2" type="ORF">ACFSM5_02250</name>
</gene>
<protein>
    <submittedName>
        <fullName evidence="2">Uncharacterized protein</fullName>
    </submittedName>
</protein>
<evidence type="ECO:0000313" key="3">
    <source>
        <dbReference type="Proteomes" id="UP001597295"/>
    </source>
</evidence>
<evidence type="ECO:0000313" key="2">
    <source>
        <dbReference type="EMBL" id="MFD2261691.1"/>
    </source>
</evidence>
<name>A0ABW5DP70_9PROT</name>
<evidence type="ECO:0000256" key="1">
    <source>
        <dbReference type="SAM" id="MobiDB-lite"/>
    </source>
</evidence>
<feature type="compositionally biased region" description="Basic and acidic residues" evidence="1">
    <location>
        <begin position="42"/>
        <end position="58"/>
    </location>
</feature>
<dbReference type="Proteomes" id="UP001597295">
    <property type="component" value="Unassembled WGS sequence"/>
</dbReference>
<reference evidence="3" key="1">
    <citation type="journal article" date="2019" name="Int. J. Syst. Evol. Microbiol.">
        <title>The Global Catalogue of Microorganisms (GCM) 10K type strain sequencing project: providing services to taxonomists for standard genome sequencing and annotation.</title>
        <authorList>
            <consortium name="The Broad Institute Genomics Platform"/>
            <consortium name="The Broad Institute Genome Sequencing Center for Infectious Disease"/>
            <person name="Wu L."/>
            <person name="Ma J."/>
        </authorList>
    </citation>
    <scope>NUCLEOTIDE SEQUENCE [LARGE SCALE GENOMIC DNA]</scope>
    <source>
        <strain evidence="3">CGMCC 1.19062</strain>
    </source>
</reference>
<sequence>MVITPPINPVLNALAGAAQVRPQEATPAAAPTIIRRAAKPAEASEKVWRKSQWEREEERQEDIDQANQHRLDLSV</sequence>
<accession>A0ABW5DP70</accession>
<comment type="caution">
    <text evidence="2">The sequence shown here is derived from an EMBL/GenBank/DDBJ whole genome shotgun (WGS) entry which is preliminary data.</text>
</comment>
<organism evidence="2 3">
    <name type="scientific">Lacibacterium aquatile</name>
    <dbReference type="NCBI Taxonomy" id="1168082"/>
    <lineage>
        <taxon>Bacteria</taxon>
        <taxon>Pseudomonadati</taxon>
        <taxon>Pseudomonadota</taxon>
        <taxon>Alphaproteobacteria</taxon>
        <taxon>Rhodospirillales</taxon>
        <taxon>Rhodospirillaceae</taxon>
    </lineage>
</organism>
<keyword evidence="3" id="KW-1185">Reference proteome</keyword>
<dbReference type="RefSeq" id="WP_379874607.1">
    <property type="nucleotide sequence ID" value="NZ_JBHUIP010000003.1"/>
</dbReference>
<proteinExistence type="predicted"/>
<dbReference type="EMBL" id="JBHUIP010000003">
    <property type="protein sequence ID" value="MFD2261691.1"/>
    <property type="molecule type" value="Genomic_DNA"/>
</dbReference>